<name>A0A6D2HRE5_9BRAS</name>
<dbReference type="Pfam" id="PF08268">
    <property type="entry name" value="FBA_3"/>
    <property type="match status" value="1"/>
</dbReference>
<dbReference type="EMBL" id="CACVBM020000377">
    <property type="protein sequence ID" value="CAA7018403.1"/>
    <property type="molecule type" value="Genomic_DNA"/>
</dbReference>
<feature type="compositionally biased region" description="Basic residues" evidence="1">
    <location>
        <begin position="9"/>
        <end position="21"/>
    </location>
</feature>
<protein>
    <recommendedName>
        <fullName evidence="2">F-box domain-containing protein</fullName>
    </recommendedName>
</protein>
<organism evidence="3 4">
    <name type="scientific">Microthlaspi erraticum</name>
    <dbReference type="NCBI Taxonomy" id="1685480"/>
    <lineage>
        <taxon>Eukaryota</taxon>
        <taxon>Viridiplantae</taxon>
        <taxon>Streptophyta</taxon>
        <taxon>Embryophyta</taxon>
        <taxon>Tracheophyta</taxon>
        <taxon>Spermatophyta</taxon>
        <taxon>Magnoliopsida</taxon>
        <taxon>eudicotyledons</taxon>
        <taxon>Gunneridae</taxon>
        <taxon>Pentapetalae</taxon>
        <taxon>rosids</taxon>
        <taxon>malvids</taxon>
        <taxon>Brassicales</taxon>
        <taxon>Brassicaceae</taxon>
        <taxon>Coluteocarpeae</taxon>
        <taxon>Microthlaspi</taxon>
    </lineage>
</organism>
<evidence type="ECO:0000313" key="4">
    <source>
        <dbReference type="Proteomes" id="UP000467841"/>
    </source>
</evidence>
<dbReference type="OrthoDB" id="1040490at2759"/>
<dbReference type="PANTHER" id="PTHR31111">
    <property type="entry name" value="BNAA05G37150D PROTEIN-RELATED"/>
    <property type="match status" value="1"/>
</dbReference>
<feature type="region of interest" description="Disordered" evidence="1">
    <location>
        <begin position="1"/>
        <end position="25"/>
    </location>
</feature>
<dbReference type="Gene3D" id="1.20.1280.50">
    <property type="match status" value="1"/>
</dbReference>
<comment type="caution">
    <text evidence="3">The sequence shown here is derived from an EMBL/GenBank/DDBJ whole genome shotgun (WGS) entry which is preliminary data.</text>
</comment>
<dbReference type="AlphaFoldDB" id="A0A6D2HRE5"/>
<feature type="domain" description="F-box" evidence="2">
    <location>
        <begin position="27"/>
        <end position="66"/>
    </location>
</feature>
<dbReference type="SUPFAM" id="SSF81383">
    <property type="entry name" value="F-box domain"/>
    <property type="match status" value="1"/>
</dbReference>
<dbReference type="InterPro" id="IPR013187">
    <property type="entry name" value="F-box-assoc_dom_typ3"/>
</dbReference>
<dbReference type="InterPro" id="IPR001810">
    <property type="entry name" value="F-box_dom"/>
</dbReference>
<dbReference type="NCBIfam" id="TIGR01640">
    <property type="entry name" value="F_box_assoc_1"/>
    <property type="match status" value="1"/>
</dbReference>
<evidence type="ECO:0000313" key="3">
    <source>
        <dbReference type="EMBL" id="CAA7018403.1"/>
    </source>
</evidence>
<dbReference type="SMART" id="SM00256">
    <property type="entry name" value="FBOX"/>
    <property type="match status" value="1"/>
</dbReference>
<evidence type="ECO:0000256" key="1">
    <source>
        <dbReference type="SAM" id="MobiDB-lite"/>
    </source>
</evidence>
<dbReference type="Pfam" id="PF00646">
    <property type="entry name" value="F-box"/>
    <property type="match status" value="1"/>
</dbReference>
<dbReference type="Proteomes" id="UP000467841">
    <property type="component" value="Unassembled WGS sequence"/>
</dbReference>
<accession>A0A6D2HRE5</accession>
<proteinExistence type="predicted"/>
<sequence>MGKQEKKETKGKRRRRERRQWKSTSPFPVDLTSEILSRLPGKSIARFRCVSKLWSSIITDPYFINLFETRSSTKPSLLLCVRRDDNLFVSSITQDKAYSSSLPIIDRYHMKLPDKHCYLPPAESVHGLICLRGPTPIVWNPSLGRLLTLPDPNKHHKLWKKITVFLGYDPIQGKHKVVCIRYKKDSYVCRVLTLGSAQEPSWRTVKINHKHRAYGYTCGRCINEFIYYLADDGETVLMSFDVRSEKFHMIKLPSDIDEDVLINYEGKIACTDRDNDKRLWILEDAEKHKWSSQDFLVPLCHWDPSLETDFKLKGFTHAGEFIFEEDTFQKTSYILSCDPVRNSFRRFVSKGVRVGDDDYEIRAFPNHVESLMSL</sequence>
<reference evidence="3" key="1">
    <citation type="submission" date="2020-01" db="EMBL/GenBank/DDBJ databases">
        <authorList>
            <person name="Mishra B."/>
        </authorList>
    </citation>
    <scope>NUCLEOTIDE SEQUENCE [LARGE SCALE GENOMIC DNA]</scope>
</reference>
<evidence type="ECO:0000259" key="2">
    <source>
        <dbReference type="SMART" id="SM00256"/>
    </source>
</evidence>
<dbReference type="InterPro" id="IPR036047">
    <property type="entry name" value="F-box-like_dom_sf"/>
</dbReference>
<dbReference type="PANTHER" id="PTHR31111:SF119">
    <property type="entry name" value="F-BOX DOMAIN-CONTAINING PROTEIN"/>
    <property type="match status" value="1"/>
</dbReference>
<keyword evidence="4" id="KW-1185">Reference proteome</keyword>
<gene>
    <name evidence="3" type="ORF">MERR_LOCUS5638</name>
</gene>
<dbReference type="CDD" id="cd22157">
    <property type="entry name" value="F-box_AtFBW1-like"/>
    <property type="match status" value="1"/>
</dbReference>
<dbReference type="InterPro" id="IPR017451">
    <property type="entry name" value="F-box-assoc_interact_dom"/>
</dbReference>